<dbReference type="Proteomes" id="UP000238762">
    <property type="component" value="Unassembled WGS sequence"/>
</dbReference>
<organism evidence="1 2">
    <name type="scientific">Merismopedia glauca CCAP 1448/3</name>
    <dbReference type="NCBI Taxonomy" id="1296344"/>
    <lineage>
        <taxon>Bacteria</taxon>
        <taxon>Bacillati</taxon>
        <taxon>Cyanobacteriota</taxon>
        <taxon>Cyanophyceae</taxon>
        <taxon>Synechococcales</taxon>
        <taxon>Merismopediaceae</taxon>
        <taxon>Merismopedia</taxon>
    </lineage>
</organism>
<dbReference type="InterPro" id="IPR029060">
    <property type="entry name" value="PIN-like_dom_sf"/>
</dbReference>
<dbReference type="AlphaFoldDB" id="A0A2T1C1U8"/>
<keyword evidence="2" id="KW-1185">Reference proteome</keyword>
<dbReference type="EMBL" id="PVWJ01000070">
    <property type="protein sequence ID" value="PSB02174.1"/>
    <property type="molecule type" value="Genomic_DNA"/>
</dbReference>
<gene>
    <name evidence="1" type="ORF">C7B64_14430</name>
</gene>
<reference evidence="1 2" key="2">
    <citation type="submission" date="2018-03" db="EMBL/GenBank/DDBJ databases">
        <title>The ancient ancestry and fast evolution of plastids.</title>
        <authorList>
            <person name="Moore K.R."/>
            <person name="Magnabosco C."/>
            <person name="Momper L."/>
            <person name="Gold D.A."/>
            <person name="Bosak T."/>
            <person name="Fournier G.P."/>
        </authorList>
    </citation>
    <scope>NUCLEOTIDE SEQUENCE [LARGE SCALE GENOMIC DNA]</scope>
    <source>
        <strain evidence="1 2">CCAP 1448/3</strain>
    </source>
</reference>
<protein>
    <submittedName>
        <fullName evidence="1">PIN domain-containing protein</fullName>
    </submittedName>
</protein>
<name>A0A2T1C1U8_9CYAN</name>
<reference evidence="1 2" key="1">
    <citation type="submission" date="2018-02" db="EMBL/GenBank/DDBJ databases">
        <authorList>
            <person name="Cohen D.B."/>
            <person name="Kent A.D."/>
        </authorList>
    </citation>
    <scope>NUCLEOTIDE SEQUENCE [LARGE SCALE GENOMIC DNA]</scope>
    <source>
        <strain evidence="1 2">CCAP 1448/3</strain>
    </source>
</reference>
<dbReference type="SUPFAM" id="SSF88723">
    <property type="entry name" value="PIN domain-like"/>
    <property type="match status" value="1"/>
</dbReference>
<evidence type="ECO:0000313" key="2">
    <source>
        <dbReference type="Proteomes" id="UP000238762"/>
    </source>
</evidence>
<comment type="caution">
    <text evidence="1">The sequence shown here is derived from an EMBL/GenBank/DDBJ whole genome shotgun (WGS) entry which is preliminary data.</text>
</comment>
<dbReference type="Gene3D" id="3.40.50.1010">
    <property type="entry name" value="5'-nuclease"/>
    <property type="match status" value="1"/>
</dbReference>
<proteinExistence type="predicted"/>
<evidence type="ECO:0000313" key="1">
    <source>
        <dbReference type="EMBL" id="PSB02174.1"/>
    </source>
</evidence>
<dbReference type="RefSeq" id="WP_106289363.1">
    <property type="nucleotide sequence ID" value="NZ_CAWNTC010000092.1"/>
</dbReference>
<dbReference type="OrthoDB" id="5624224at2"/>
<sequence>MPLIYLDVCCLNRPFDVQEQELVRLETEAIRLTLERCQSGGWQLLTSEVIKIELAQISDAERKQAIETITSIAKFQVRIDENIQTRGAFLQSLGIQLFDSLHIACAETGKADVMLTVDYRLLRKTATYRQELIVTVANPVTWLMEVYQ</sequence>
<accession>A0A2T1C1U8</accession>